<evidence type="ECO:0000256" key="17">
    <source>
        <dbReference type="HAMAP-Rule" id="MF_00388"/>
    </source>
</evidence>
<evidence type="ECO:0000256" key="6">
    <source>
        <dbReference type="ARBA" id="ARBA00022516"/>
    </source>
</evidence>
<accession>A0A8J6PGY1</accession>
<feature type="active site" description="Proton donor" evidence="17">
    <location>
        <position position="291"/>
    </location>
</feature>
<dbReference type="InterPro" id="IPR020568">
    <property type="entry name" value="Ribosomal_Su5_D2-typ_SF"/>
</dbReference>
<feature type="active site" evidence="18">
    <location>
        <position position="367"/>
    </location>
</feature>
<dbReference type="SUPFAM" id="SSF54637">
    <property type="entry name" value="Thioesterase/thiol ester dehydrase-isomerase"/>
    <property type="match status" value="1"/>
</dbReference>
<organism evidence="19 20">
    <name type="scientific">Taishania pollutisoli</name>
    <dbReference type="NCBI Taxonomy" id="2766479"/>
    <lineage>
        <taxon>Bacteria</taxon>
        <taxon>Pseudomonadati</taxon>
        <taxon>Bacteroidota</taxon>
        <taxon>Flavobacteriia</taxon>
        <taxon>Flavobacteriales</taxon>
        <taxon>Crocinitomicaceae</taxon>
        <taxon>Taishania</taxon>
    </lineage>
</organism>
<dbReference type="InterPro" id="IPR004463">
    <property type="entry name" value="UDP-acyl_GlcNac_deAcase"/>
</dbReference>
<dbReference type="GO" id="GO:0016020">
    <property type="term" value="C:membrane"/>
    <property type="evidence" value="ECO:0007669"/>
    <property type="project" value="GOC"/>
</dbReference>
<evidence type="ECO:0000256" key="16">
    <source>
        <dbReference type="ARBA" id="ARBA00061355"/>
    </source>
</evidence>
<keyword evidence="20" id="KW-1185">Reference proteome</keyword>
<evidence type="ECO:0000256" key="3">
    <source>
        <dbReference type="ARBA" id="ARBA00004496"/>
    </source>
</evidence>
<comment type="pathway">
    <text evidence="4 17">Glycolipid biosynthesis; lipid IV(A) biosynthesis; lipid IV(A) from (3R)-3-hydroxytetradecanoyl-[acyl-carrier-protein] and UDP-N-acetyl-alpha-D-glucosamine: step 2/6.</text>
</comment>
<comment type="function">
    <text evidence="14 18">Involved in unsaturated fatty acids biosynthesis. Catalyzes the dehydration of short chain beta-hydroxyacyl-ACPs and long chain saturated and unsaturated beta-hydroxyacyl-ACPs.</text>
</comment>
<evidence type="ECO:0000256" key="2">
    <source>
        <dbReference type="ARBA" id="ARBA00002923"/>
    </source>
</evidence>
<dbReference type="HAMAP" id="MF_00406">
    <property type="entry name" value="FabZ"/>
    <property type="match status" value="1"/>
</dbReference>
<dbReference type="GO" id="GO:0009245">
    <property type="term" value="P:lipid A biosynthetic process"/>
    <property type="evidence" value="ECO:0007669"/>
    <property type="project" value="UniProtKB-UniRule"/>
</dbReference>
<evidence type="ECO:0000313" key="20">
    <source>
        <dbReference type="Proteomes" id="UP000652681"/>
    </source>
</evidence>
<evidence type="ECO:0000256" key="1">
    <source>
        <dbReference type="ARBA" id="ARBA00001947"/>
    </source>
</evidence>
<dbReference type="FunFam" id="3.10.129.10:FF:000001">
    <property type="entry name" value="3-hydroxyacyl-[acyl-carrier-protein] dehydratase FabZ"/>
    <property type="match status" value="1"/>
</dbReference>
<dbReference type="GO" id="GO:0103117">
    <property type="term" value="F:UDP-3-O-acyl-N-acetylglucosamine deacetylase activity"/>
    <property type="evidence" value="ECO:0007669"/>
    <property type="project" value="UniProtKB-UniRule"/>
</dbReference>
<comment type="similarity">
    <text evidence="18">Belongs to the thioester dehydratase family. FabZ subfamily.</text>
</comment>
<evidence type="ECO:0000256" key="12">
    <source>
        <dbReference type="ARBA" id="ARBA00023239"/>
    </source>
</evidence>
<dbReference type="Gene3D" id="3.30.1700.10">
    <property type="entry name" value="lpxc deacetylase, domain 2"/>
    <property type="match status" value="1"/>
</dbReference>
<sequence>MSEKQRTLKSSIRLSGIGLHTGEKVNVEICPAPDNHGYKFQRIDLEGEPIIKADADLVVATDRGTTLEANGARVYTTEHLLAALYGCQVDNALIKLDAPEVPIMDGSSLPFVKAIEEAGYEEQQAERDYFVLTENIKWEDAERGIEFLAVPDSEYRLTVMVDYNSPVLGTQHATIYNLSEFVPNIAKCRTFVFLRELEFLAKNNLIKGGDLDNAIVLVERDNISKAELDSLAKLLGKENLEIKVDGIGVLNSTKLQYENEPARHKLLDIVGDLALVGRPIKAHILAARPGHSGNVRFAKVLKEQIKKQEKGGRSFDLTQTVFDINTIEKMLPHRFPFLMVDRIIEITENSIVGIKNITMNEPIFTGHFPGNPVFPGVLQIEAMAQVGGIFALNQVEEPHLYSTYFLKIDNVKFKQKVIPGDTVVFELVLASPIRRGLVNMIGKAYVNGQQVGEAEMLAQVIKDKVEA</sequence>
<keyword evidence="7 17" id="KW-0441">Lipid A biosynthesis</keyword>
<dbReference type="InterPro" id="IPR015870">
    <property type="entry name" value="UDP-acyl_N-AcGlcN_deAcase_N"/>
</dbReference>
<keyword evidence="10 17" id="KW-0862">Zinc</keyword>
<proteinExistence type="inferred from homology"/>
<comment type="similarity">
    <text evidence="17">Belongs to the LpxC family.</text>
</comment>
<evidence type="ECO:0000256" key="7">
    <source>
        <dbReference type="ARBA" id="ARBA00022556"/>
    </source>
</evidence>
<dbReference type="InterPro" id="IPR029069">
    <property type="entry name" value="HotDog_dom_sf"/>
</dbReference>
<dbReference type="HAMAP" id="MF_00388">
    <property type="entry name" value="LpxC"/>
    <property type="match status" value="1"/>
</dbReference>
<dbReference type="GO" id="GO:0005737">
    <property type="term" value="C:cytoplasm"/>
    <property type="evidence" value="ECO:0007669"/>
    <property type="project" value="UniProtKB-SubCell"/>
</dbReference>
<dbReference type="Pfam" id="PF07977">
    <property type="entry name" value="FabA"/>
    <property type="match status" value="1"/>
</dbReference>
<keyword evidence="6 17" id="KW-0444">Lipid biosynthesis</keyword>
<evidence type="ECO:0000256" key="9">
    <source>
        <dbReference type="ARBA" id="ARBA00022801"/>
    </source>
</evidence>
<keyword evidence="8 17" id="KW-0479">Metal-binding</keyword>
<evidence type="ECO:0000256" key="14">
    <source>
        <dbReference type="ARBA" id="ARBA00025049"/>
    </source>
</evidence>
<dbReference type="SUPFAM" id="SSF54211">
    <property type="entry name" value="Ribosomal protein S5 domain 2-like"/>
    <property type="match status" value="2"/>
</dbReference>
<dbReference type="GO" id="GO:0006633">
    <property type="term" value="P:fatty acid biosynthetic process"/>
    <property type="evidence" value="ECO:0007669"/>
    <property type="project" value="UniProtKB-UniRule"/>
</dbReference>
<comment type="catalytic activity">
    <reaction evidence="13 17">
        <text>a UDP-3-O-[(3R)-3-hydroxyacyl]-N-acetyl-alpha-D-glucosamine + H2O = a UDP-3-O-[(3R)-3-hydroxyacyl]-alpha-D-glucosamine + acetate</text>
        <dbReference type="Rhea" id="RHEA:67816"/>
        <dbReference type="ChEBI" id="CHEBI:15377"/>
        <dbReference type="ChEBI" id="CHEBI:30089"/>
        <dbReference type="ChEBI" id="CHEBI:137740"/>
        <dbReference type="ChEBI" id="CHEBI:173225"/>
        <dbReference type="EC" id="3.5.1.108"/>
    </reaction>
</comment>
<evidence type="ECO:0000313" key="19">
    <source>
        <dbReference type="EMBL" id="MBC9811174.1"/>
    </source>
</evidence>
<dbReference type="GO" id="GO:0046872">
    <property type="term" value="F:metal ion binding"/>
    <property type="evidence" value="ECO:0007669"/>
    <property type="project" value="UniProtKB-KW"/>
</dbReference>
<evidence type="ECO:0000256" key="8">
    <source>
        <dbReference type="ARBA" id="ARBA00022723"/>
    </source>
</evidence>
<dbReference type="EC" id="4.2.1.59" evidence="18"/>
<dbReference type="NCBIfam" id="NF009667">
    <property type="entry name" value="PRK13188.1"/>
    <property type="match status" value="1"/>
</dbReference>
<comment type="caution">
    <text evidence="19">The sequence shown here is derived from an EMBL/GenBank/DDBJ whole genome shotgun (WGS) entry which is preliminary data.</text>
</comment>
<evidence type="ECO:0000256" key="13">
    <source>
        <dbReference type="ARBA" id="ARBA00024535"/>
    </source>
</evidence>
<evidence type="ECO:0000256" key="11">
    <source>
        <dbReference type="ARBA" id="ARBA00023098"/>
    </source>
</evidence>
<dbReference type="NCBIfam" id="NF000582">
    <property type="entry name" value="PRK00006.1"/>
    <property type="match status" value="1"/>
</dbReference>
<gene>
    <name evidence="17" type="primary">lpxC</name>
    <name evidence="18" type="synonym">fabZ</name>
    <name evidence="19" type="ORF">H9Y05_01685</name>
</gene>
<dbReference type="InterPro" id="IPR013114">
    <property type="entry name" value="FabA_FabZ"/>
</dbReference>
<dbReference type="Pfam" id="PF03331">
    <property type="entry name" value="LpxC"/>
    <property type="match status" value="2"/>
</dbReference>
<dbReference type="Proteomes" id="UP000652681">
    <property type="component" value="Unassembled WGS sequence"/>
</dbReference>
<comment type="catalytic activity">
    <reaction evidence="18">
        <text>a (3R)-hydroxyacyl-[ACP] = a (2E)-enoyl-[ACP] + H2O</text>
        <dbReference type="Rhea" id="RHEA:13097"/>
        <dbReference type="Rhea" id="RHEA-COMP:9925"/>
        <dbReference type="Rhea" id="RHEA-COMP:9945"/>
        <dbReference type="ChEBI" id="CHEBI:15377"/>
        <dbReference type="ChEBI" id="CHEBI:78784"/>
        <dbReference type="ChEBI" id="CHEBI:78827"/>
        <dbReference type="EC" id="4.2.1.59"/>
    </reaction>
</comment>
<dbReference type="GO" id="GO:0019171">
    <property type="term" value="F:(3R)-hydroxyacyl-[acyl-carrier-protein] dehydratase activity"/>
    <property type="evidence" value="ECO:0007669"/>
    <property type="project" value="UniProtKB-EC"/>
</dbReference>
<keyword evidence="5 18" id="KW-0963">Cytoplasm</keyword>
<reference evidence="19" key="1">
    <citation type="submission" date="2020-09" db="EMBL/GenBank/DDBJ databases">
        <title>Taishania pollutisoli gen. nov., sp. nov., Isolated from Tetrabromobisphenol A-Contaminated Soil.</title>
        <authorList>
            <person name="Chen Q."/>
        </authorList>
    </citation>
    <scope>NUCLEOTIDE SEQUENCE</scope>
    <source>
        <strain evidence="19">CZZ-1</strain>
    </source>
</reference>
<evidence type="ECO:0000256" key="18">
    <source>
        <dbReference type="HAMAP-Rule" id="MF_00406"/>
    </source>
</evidence>
<dbReference type="InterPro" id="IPR010084">
    <property type="entry name" value="FabZ"/>
</dbReference>
<evidence type="ECO:0000256" key="15">
    <source>
        <dbReference type="ARBA" id="ARBA00061221"/>
    </source>
</evidence>
<feature type="binding site" evidence="17">
    <location>
        <position position="264"/>
    </location>
    <ligand>
        <name>Zn(2+)</name>
        <dbReference type="ChEBI" id="CHEBI:29105"/>
    </ligand>
</feature>
<comment type="similarity">
    <text evidence="16">In the C-terminal section; belongs to the thioester dehydratase family.</text>
</comment>
<keyword evidence="9 17" id="KW-0378">Hydrolase</keyword>
<evidence type="ECO:0000256" key="10">
    <source>
        <dbReference type="ARBA" id="ARBA00022833"/>
    </source>
</evidence>
<name>A0A8J6PGY1_9FLAO</name>
<dbReference type="EC" id="3.5.1.108" evidence="17"/>
<dbReference type="Gene3D" id="3.30.230.20">
    <property type="entry name" value="lpxc deacetylase, domain 1"/>
    <property type="match status" value="1"/>
</dbReference>
<dbReference type="PANTHER" id="PTHR33694">
    <property type="entry name" value="UDP-3-O-ACYL-N-ACETYLGLUCOSAMINE DEACETYLASE 1, MITOCHONDRIAL-RELATED"/>
    <property type="match status" value="1"/>
</dbReference>
<dbReference type="RefSeq" id="WP_163492345.1">
    <property type="nucleotide sequence ID" value="NZ_JACVEL010000001.1"/>
</dbReference>
<dbReference type="InterPro" id="IPR011334">
    <property type="entry name" value="UDP-acyl_GlcNac_deAcase_C"/>
</dbReference>
<comment type="similarity">
    <text evidence="15">In the N-terminal section; belongs to the LpxC family.</text>
</comment>
<comment type="subcellular location">
    <subcellularLocation>
        <location evidence="3 18">Cytoplasm</location>
    </subcellularLocation>
</comment>
<dbReference type="Gene3D" id="3.10.129.10">
    <property type="entry name" value="Hotdog Thioesterase"/>
    <property type="match status" value="1"/>
</dbReference>
<evidence type="ECO:0000256" key="4">
    <source>
        <dbReference type="ARBA" id="ARBA00005002"/>
    </source>
</evidence>
<dbReference type="EMBL" id="JACVEL010000001">
    <property type="protein sequence ID" value="MBC9811174.1"/>
    <property type="molecule type" value="Genomic_DNA"/>
</dbReference>
<dbReference type="CDD" id="cd01288">
    <property type="entry name" value="FabZ"/>
    <property type="match status" value="1"/>
</dbReference>
<dbReference type="AlphaFoldDB" id="A0A8J6PGY1"/>
<evidence type="ECO:0000256" key="5">
    <source>
        <dbReference type="ARBA" id="ARBA00022490"/>
    </source>
</evidence>
<dbReference type="NCBIfam" id="TIGR01750">
    <property type="entry name" value="fabZ"/>
    <property type="match status" value="1"/>
</dbReference>
<dbReference type="UniPathway" id="UPA00359">
    <property type="reaction ID" value="UER00478"/>
</dbReference>
<keyword evidence="11 17" id="KW-0443">Lipid metabolism</keyword>
<comment type="cofactor">
    <cofactor evidence="1 17">
        <name>Zn(2+)</name>
        <dbReference type="ChEBI" id="CHEBI:29105"/>
    </cofactor>
</comment>
<feature type="binding site" evidence="17">
    <location>
        <position position="268"/>
    </location>
    <ligand>
        <name>Zn(2+)</name>
        <dbReference type="ChEBI" id="CHEBI:29105"/>
    </ligand>
</feature>
<dbReference type="PANTHER" id="PTHR33694:SF1">
    <property type="entry name" value="UDP-3-O-ACYL-N-ACETYLGLUCOSAMINE DEACETYLASE 1, MITOCHONDRIAL-RELATED"/>
    <property type="match status" value="1"/>
</dbReference>
<dbReference type="NCBIfam" id="TIGR00325">
    <property type="entry name" value="lpxC"/>
    <property type="match status" value="1"/>
</dbReference>
<protein>
    <recommendedName>
        <fullName evidence="17 18">Multifunctional fusion protein</fullName>
    </recommendedName>
    <domain>
        <recommendedName>
            <fullName evidence="18">3-hydroxyacyl-[acyl-carrier-protein] dehydratase FabZ</fullName>
            <ecNumber evidence="18">4.2.1.59</ecNumber>
        </recommendedName>
        <alternativeName>
            <fullName evidence="18">(3R)-hydroxymyristoyl-[acyl-carrier-protein] dehydratase</fullName>
        </alternativeName>
        <alternativeName>
            <fullName evidence="18">Beta-hydroxyacyl-ACP dehydratase</fullName>
            <shortName evidence="18">(3R)-hydroxymyristoyl-ACP dehydrase</shortName>
        </alternativeName>
    </domain>
    <domain>
        <recommendedName>
            <fullName evidence="17">UDP-3-O-acyl-N-acetylglucosamine deacetylase</fullName>
            <shortName evidence="17">UDP-3-O-acyl-GlcNAc deacetylase</shortName>
            <ecNumber evidence="17">3.5.1.108</ecNumber>
        </recommendedName>
        <alternativeName>
            <fullName evidence="17">UDP-3-O-[R-3-hydroxymyristoyl]-N-acetylglucosamine deacetylase</fullName>
        </alternativeName>
    </domain>
</protein>
<feature type="binding site" evidence="17">
    <location>
        <position position="79"/>
    </location>
    <ligand>
        <name>Zn(2+)</name>
        <dbReference type="ChEBI" id="CHEBI:29105"/>
    </ligand>
</feature>
<keyword evidence="12 18" id="KW-0456">Lyase</keyword>
<comment type="function">
    <text evidence="2 17">Catalyzes the hydrolysis of UDP-3-O-myristoyl-N-acetylglucosamine to form UDP-3-O-myristoylglucosamine and acetate, the committed step in lipid A biosynthesis.</text>
</comment>